<organism evidence="2 3">
    <name type="scientific">Sphingomonas taxi</name>
    <dbReference type="NCBI Taxonomy" id="1549858"/>
    <lineage>
        <taxon>Bacteria</taxon>
        <taxon>Pseudomonadati</taxon>
        <taxon>Pseudomonadota</taxon>
        <taxon>Alphaproteobacteria</taxon>
        <taxon>Sphingomonadales</taxon>
        <taxon>Sphingomonadaceae</taxon>
        <taxon>Sphingomonas</taxon>
    </lineage>
</organism>
<reference evidence="2 3" key="1">
    <citation type="submission" date="2017-08" db="EMBL/GenBank/DDBJ databases">
        <title>Infants hospitalized years apart are colonized by the same room-sourced microbial strains.</title>
        <authorList>
            <person name="Brooks B."/>
            <person name="Olm M.R."/>
            <person name="Firek B.A."/>
            <person name="Baker R."/>
            <person name="Thomas B.C."/>
            <person name="Morowitz M.J."/>
            <person name="Banfield J.F."/>
        </authorList>
    </citation>
    <scope>NUCLEOTIDE SEQUENCE [LARGE SCALE GENOMIC DNA]</scope>
    <source>
        <strain evidence="2">S2_005_001_R1_22</strain>
    </source>
</reference>
<accession>A0A2W5QYV9</accession>
<dbReference type="AlphaFoldDB" id="A0A2W5QYV9"/>
<proteinExistence type="predicted"/>
<name>A0A2W5QYV9_9SPHN</name>
<dbReference type="Proteomes" id="UP000249229">
    <property type="component" value="Unassembled WGS sequence"/>
</dbReference>
<evidence type="ECO:0000313" key="2">
    <source>
        <dbReference type="EMBL" id="PZQ60103.1"/>
    </source>
</evidence>
<dbReference type="EMBL" id="QFQI01000006">
    <property type="protein sequence ID" value="PZQ60103.1"/>
    <property type="molecule type" value="Genomic_DNA"/>
</dbReference>
<feature type="compositionally biased region" description="Basic and acidic residues" evidence="1">
    <location>
        <begin position="13"/>
        <end position="27"/>
    </location>
</feature>
<evidence type="ECO:0000256" key="1">
    <source>
        <dbReference type="SAM" id="MobiDB-lite"/>
    </source>
</evidence>
<comment type="caution">
    <text evidence="2">The sequence shown here is derived from an EMBL/GenBank/DDBJ whole genome shotgun (WGS) entry which is preliminary data.</text>
</comment>
<gene>
    <name evidence="2" type="ORF">DI544_09595</name>
</gene>
<protein>
    <submittedName>
        <fullName evidence="2">Uncharacterized protein</fullName>
    </submittedName>
</protein>
<evidence type="ECO:0000313" key="3">
    <source>
        <dbReference type="Proteomes" id="UP000249229"/>
    </source>
</evidence>
<sequence>MMAASPVAADPSRTADPESRASHDPARQSRWAVVSRCDGETVAGHGGERHVAADRALSAKRVARRSGRG</sequence>
<feature type="region of interest" description="Disordered" evidence="1">
    <location>
        <begin position="1"/>
        <end position="69"/>
    </location>
</feature>